<name>B0MNT8_9FIRM</name>
<reference evidence="1" key="2">
    <citation type="submission" date="2014-06" db="EMBL/GenBank/DDBJ databases">
        <title>Draft genome sequence of Eubacterium siraeum (DSM 15702).</title>
        <authorList>
            <person name="Sudarsanam P."/>
            <person name="Ley R."/>
            <person name="Guruge J."/>
            <person name="Turnbaugh P.J."/>
            <person name="Mahowald M."/>
            <person name="Liep D."/>
            <person name="Gordon J."/>
        </authorList>
    </citation>
    <scope>NUCLEOTIDE SEQUENCE</scope>
    <source>
        <strain evidence="1">DSM 15702</strain>
    </source>
</reference>
<sequence length="52" mass="5980">MRRCYATVRERFNIISSCLTARFQQAVANCVTARFAKTVEKSGNAWYNEFIG</sequence>
<comment type="caution">
    <text evidence="1">The sequence shown here is derived from an EMBL/GenBank/DDBJ whole genome shotgun (WGS) entry which is preliminary data.</text>
</comment>
<dbReference type="Proteomes" id="UP000005326">
    <property type="component" value="Unassembled WGS sequence"/>
</dbReference>
<gene>
    <name evidence="1" type="ORF">EUBSIR_01495</name>
</gene>
<dbReference type="AlphaFoldDB" id="B0MNT8"/>
<reference evidence="1" key="1">
    <citation type="submission" date="2007-10" db="EMBL/GenBank/DDBJ databases">
        <authorList>
            <person name="Fulton L."/>
            <person name="Clifton S."/>
            <person name="Fulton B."/>
            <person name="Xu J."/>
            <person name="Minx P."/>
            <person name="Pepin K.H."/>
            <person name="Johnson M."/>
            <person name="Thiruvilangam P."/>
            <person name="Bhonagiri V."/>
            <person name="Nash W.E."/>
            <person name="Mardis E.R."/>
            <person name="Wilson R.K."/>
        </authorList>
    </citation>
    <scope>NUCLEOTIDE SEQUENCE [LARGE SCALE GENOMIC DNA]</scope>
    <source>
        <strain evidence="1">DSM 15702</strain>
    </source>
</reference>
<organism evidence="1 2">
    <name type="scientific">[Eubacterium] siraeum DSM 15702</name>
    <dbReference type="NCBI Taxonomy" id="428128"/>
    <lineage>
        <taxon>Bacteria</taxon>
        <taxon>Bacillati</taxon>
        <taxon>Bacillota</taxon>
        <taxon>Clostridia</taxon>
        <taxon>Eubacteriales</taxon>
        <taxon>Oscillospiraceae</taxon>
        <taxon>Oscillospiraceae incertae sedis</taxon>
    </lineage>
</organism>
<evidence type="ECO:0000313" key="1">
    <source>
        <dbReference type="EMBL" id="EDS00575.1"/>
    </source>
</evidence>
<dbReference type="EMBL" id="ABCA03000047">
    <property type="protein sequence ID" value="EDS00575.1"/>
    <property type="molecule type" value="Genomic_DNA"/>
</dbReference>
<protein>
    <submittedName>
        <fullName evidence="1">Uncharacterized protein</fullName>
    </submittedName>
</protein>
<evidence type="ECO:0000313" key="2">
    <source>
        <dbReference type="Proteomes" id="UP000005326"/>
    </source>
</evidence>
<accession>B0MNT8</accession>
<keyword evidence="2" id="KW-1185">Reference proteome</keyword>
<proteinExistence type="predicted"/>